<feature type="domain" description="Fatty acid desaturase" evidence="13">
    <location>
        <begin position="113"/>
        <end position="339"/>
    </location>
</feature>
<keyword evidence="10 14" id="KW-0503">Monooxygenase</keyword>
<dbReference type="GO" id="GO:0006629">
    <property type="term" value="P:lipid metabolic process"/>
    <property type="evidence" value="ECO:0007669"/>
    <property type="project" value="InterPro"/>
</dbReference>
<feature type="transmembrane region" description="Helical" evidence="12">
    <location>
        <begin position="228"/>
        <end position="252"/>
    </location>
</feature>
<keyword evidence="11 12" id="KW-0472">Membrane</keyword>
<evidence type="ECO:0000256" key="7">
    <source>
        <dbReference type="ARBA" id="ARBA00022989"/>
    </source>
</evidence>
<dbReference type="GO" id="GO:0005886">
    <property type="term" value="C:plasma membrane"/>
    <property type="evidence" value="ECO:0007669"/>
    <property type="project" value="UniProtKB-SubCell"/>
</dbReference>
<evidence type="ECO:0000256" key="8">
    <source>
        <dbReference type="ARBA" id="ARBA00023002"/>
    </source>
</evidence>
<dbReference type="Pfam" id="PF00487">
    <property type="entry name" value="FA_desaturase"/>
    <property type="match status" value="1"/>
</dbReference>
<feature type="transmembrane region" description="Helical" evidence="12">
    <location>
        <begin position="111"/>
        <end position="131"/>
    </location>
</feature>
<evidence type="ECO:0000256" key="5">
    <source>
        <dbReference type="ARBA" id="ARBA00022692"/>
    </source>
</evidence>
<evidence type="ECO:0000256" key="4">
    <source>
        <dbReference type="ARBA" id="ARBA00022519"/>
    </source>
</evidence>
<keyword evidence="15" id="KW-1185">Reference proteome</keyword>
<comment type="similarity">
    <text evidence="2">Belongs to the fatty acid desaturase type 1 family. AlkB subfamily.</text>
</comment>
<dbReference type="InterPro" id="IPR005804">
    <property type="entry name" value="FA_desaturase_dom"/>
</dbReference>
<feature type="transmembrane region" description="Helical" evidence="12">
    <location>
        <begin position="17"/>
        <end position="36"/>
    </location>
</feature>
<evidence type="ECO:0000256" key="9">
    <source>
        <dbReference type="ARBA" id="ARBA00023004"/>
    </source>
</evidence>
<gene>
    <name evidence="14" type="ORF">CJD38_08205</name>
</gene>
<proteinExistence type="inferred from homology"/>
<feature type="transmembrane region" description="Helical" evidence="12">
    <location>
        <begin position="334"/>
        <end position="352"/>
    </location>
</feature>
<evidence type="ECO:0000256" key="12">
    <source>
        <dbReference type="SAM" id="Phobius"/>
    </source>
</evidence>
<dbReference type="InterPro" id="IPR033885">
    <property type="entry name" value="AlkB/XylM"/>
</dbReference>
<keyword evidence="3" id="KW-1003">Cell membrane</keyword>
<evidence type="ECO:0000256" key="11">
    <source>
        <dbReference type="ARBA" id="ARBA00023136"/>
    </source>
</evidence>
<evidence type="ECO:0000256" key="10">
    <source>
        <dbReference type="ARBA" id="ARBA00023033"/>
    </source>
</evidence>
<comment type="subcellular location">
    <subcellularLocation>
        <location evidence="1">Cell inner membrane</location>
        <topology evidence="1">Multi-pass membrane protein</topology>
    </subcellularLocation>
</comment>
<dbReference type="Proteomes" id="UP000244248">
    <property type="component" value="Unassembled WGS sequence"/>
</dbReference>
<sequence length="387" mass="44387">MTTATLLPAQWTDSKRYLWLLGIPMTLLPLVGGLLVNLTGNALFWWTPIAFVYGLIPFLDWLIGADASNPPDEAVPTLEKDRYYRWAVYLAVPLQYVSFIYGVWVIATHDLAWYSWLGLAMSVGMVGGIGINTAHELGHKTDSFERWLAKISLAQTAYGQFFVEHPRGHHVRVATPEDPATSRFGESFWEFYPRVVIGSHISAWRLERERLTRHRKSVWHWSNHNLQAWAITVVLYGALTALFGWKVLPFILLQAFYGSSLLEAVNYVEHYGLCRQRMKNGHYERCHPKHSWNSNHTVTNLMLYQLQRHSDHHANPTRPYQALRHFDESPQLPSGYASMVLLAYMTPIWFAVMNPRVVAHYGGDMTKANIKPSLRRKVIAQYPALTA</sequence>
<reference evidence="14 15" key="1">
    <citation type="submission" date="2018-04" db="EMBL/GenBank/DDBJ databases">
        <title>Novel species isolated from glacier.</title>
        <authorList>
            <person name="Liu Q."/>
            <person name="Xin Y.-H."/>
        </authorList>
    </citation>
    <scope>NUCLEOTIDE SEQUENCE [LARGE SCALE GENOMIC DNA]</scope>
    <source>
        <strain evidence="14 15">GT1R17</strain>
    </source>
</reference>
<dbReference type="AlphaFoldDB" id="A0A2T5MFF8"/>
<comment type="caution">
    <text evidence="14">The sequence shown here is derived from an EMBL/GenBank/DDBJ whole genome shotgun (WGS) entry which is preliminary data.</text>
</comment>
<evidence type="ECO:0000256" key="6">
    <source>
        <dbReference type="ARBA" id="ARBA00022723"/>
    </source>
</evidence>
<keyword evidence="4" id="KW-0997">Cell inner membrane</keyword>
<accession>A0A2T5MFF8</accession>
<protein>
    <submittedName>
        <fullName evidence="14">Alkane 1-monooxygenase</fullName>
    </submittedName>
</protein>
<dbReference type="GO" id="GO:0004497">
    <property type="term" value="F:monooxygenase activity"/>
    <property type="evidence" value="ECO:0007669"/>
    <property type="project" value="UniProtKB-KW"/>
</dbReference>
<dbReference type="RefSeq" id="WP_107939866.1">
    <property type="nucleotide sequence ID" value="NZ_QANS01000003.1"/>
</dbReference>
<dbReference type="EMBL" id="QANS01000003">
    <property type="protein sequence ID" value="PTU31323.1"/>
    <property type="molecule type" value="Genomic_DNA"/>
</dbReference>
<evidence type="ECO:0000313" key="15">
    <source>
        <dbReference type="Proteomes" id="UP000244248"/>
    </source>
</evidence>
<keyword evidence="8" id="KW-0560">Oxidoreductase</keyword>
<evidence type="ECO:0000256" key="3">
    <source>
        <dbReference type="ARBA" id="ARBA00022475"/>
    </source>
</evidence>
<organism evidence="14 15">
    <name type="scientific">Stenotrophobium rhamnosiphilum</name>
    <dbReference type="NCBI Taxonomy" id="2029166"/>
    <lineage>
        <taxon>Bacteria</taxon>
        <taxon>Pseudomonadati</taxon>
        <taxon>Pseudomonadota</taxon>
        <taxon>Gammaproteobacteria</taxon>
        <taxon>Nevskiales</taxon>
        <taxon>Nevskiaceae</taxon>
        <taxon>Stenotrophobium</taxon>
    </lineage>
</organism>
<evidence type="ECO:0000256" key="1">
    <source>
        <dbReference type="ARBA" id="ARBA00004429"/>
    </source>
</evidence>
<dbReference type="CDD" id="cd03512">
    <property type="entry name" value="Alkane-hydroxylase"/>
    <property type="match status" value="1"/>
</dbReference>
<dbReference type="GO" id="GO:0046872">
    <property type="term" value="F:metal ion binding"/>
    <property type="evidence" value="ECO:0007669"/>
    <property type="project" value="UniProtKB-KW"/>
</dbReference>
<dbReference type="PANTHER" id="PTHR38674:SF1">
    <property type="entry name" value="ALKANE 1-MONOOXYGENASE 1"/>
    <property type="match status" value="1"/>
</dbReference>
<keyword evidence="6" id="KW-0479">Metal-binding</keyword>
<evidence type="ECO:0000256" key="2">
    <source>
        <dbReference type="ARBA" id="ARBA00010823"/>
    </source>
</evidence>
<keyword evidence="7 12" id="KW-1133">Transmembrane helix</keyword>
<keyword evidence="9" id="KW-0408">Iron</keyword>
<feature type="transmembrane region" description="Helical" evidence="12">
    <location>
        <begin position="83"/>
        <end position="104"/>
    </location>
</feature>
<evidence type="ECO:0000259" key="13">
    <source>
        <dbReference type="Pfam" id="PF00487"/>
    </source>
</evidence>
<dbReference type="OrthoDB" id="4759734at2"/>
<keyword evidence="5 12" id="KW-0812">Transmembrane</keyword>
<feature type="transmembrane region" description="Helical" evidence="12">
    <location>
        <begin position="43"/>
        <end position="63"/>
    </location>
</feature>
<name>A0A2T5MFF8_9GAMM</name>
<evidence type="ECO:0000313" key="14">
    <source>
        <dbReference type="EMBL" id="PTU31323.1"/>
    </source>
</evidence>
<dbReference type="PANTHER" id="PTHR38674">
    <property type="entry name" value="ALKANE 1-MONOOXYGENASE 1"/>
    <property type="match status" value="1"/>
</dbReference>